<dbReference type="EMBL" id="CP030862">
    <property type="protein sequence ID" value="AXE24510.1"/>
    <property type="molecule type" value="Genomic_DNA"/>
</dbReference>
<dbReference type="AlphaFoldDB" id="A0A344U0T9"/>
<dbReference type="RefSeq" id="WP_114055700.1">
    <property type="nucleotide sequence ID" value="NZ_CP030862.1"/>
</dbReference>
<sequence>MPKHAGSEAEAEKDLQEYCASIGFDPEWIGPGDWQTTIGIACNEKYGFAEAHNTIDKDKERLLKAGARDARQATLDADPDGLLAAVAKHYALKDTLVPVILKQCAAAYAGGERVNLGLGGSPLDPTAYEELREEWRTASQLAGGGVFTGFVSHAPQDKAALGKGNVGATLARRKVQGNLLVKIAGVRFNMHVDIDA</sequence>
<keyword evidence="2" id="KW-1185">Reference proteome</keyword>
<proteinExistence type="predicted"/>
<name>A0A344U0T9_9ACTN</name>
<dbReference type="Proteomes" id="UP000252004">
    <property type="component" value="Chromosome"/>
</dbReference>
<gene>
    <name evidence="1" type="ORF">C0216_14515</name>
</gene>
<evidence type="ECO:0000313" key="2">
    <source>
        <dbReference type="Proteomes" id="UP000252004"/>
    </source>
</evidence>
<protein>
    <submittedName>
        <fullName evidence="1">Uncharacterized protein</fullName>
    </submittedName>
</protein>
<dbReference type="OrthoDB" id="4130481at2"/>
<organism evidence="1 2">
    <name type="scientific">Streptomyces globosus</name>
    <dbReference type="NCBI Taxonomy" id="68209"/>
    <lineage>
        <taxon>Bacteria</taxon>
        <taxon>Bacillati</taxon>
        <taxon>Actinomycetota</taxon>
        <taxon>Actinomycetes</taxon>
        <taxon>Kitasatosporales</taxon>
        <taxon>Streptomycetaceae</taxon>
        <taxon>Streptomyces</taxon>
    </lineage>
</organism>
<reference evidence="1 2" key="1">
    <citation type="submission" date="2018-01" db="EMBL/GenBank/DDBJ databases">
        <title>Draft genome Sequence of streptomyces globosus LZH-48.</title>
        <authorList>
            <person name="Ran K."/>
            <person name="Li Z."/>
            <person name="Wei S."/>
            <person name="Dong R."/>
        </authorList>
    </citation>
    <scope>NUCLEOTIDE SEQUENCE [LARGE SCALE GENOMIC DNA]</scope>
    <source>
        <strain evidence="1 2">LZH-48</strain>
    </source>
</reference>
<accession>A0A344U0T9</accession>
<evidence type="ECO:0000313" key="1">
    <source>
        <dbReference type="EMBL" id="AXE24510.1"/>
    </source>
</evidence>
<dbReference type="KEGG" id="sgz:C0216_14515"/>